<dbReference type="InterPro" id="IPR037185">
    <property type="entry name" value="EmrE-like"/>
</dbReference>
<comment type="subcellular location">
    <subcellularLocation>
        <location evidence="1">Membrane</location>
        <topology evidence="1">Multi-pass membrane protein</topology>
    </subcellularLocation>
</comment>
<keyword evidence="4 6" id="KW-1133">Transmembrane helix</keyword>
<accession>A0A370P275</accession>
<keyword evidence="9" id="KW-1185">Reference proteome</keyword>
<protein>
    <submittedName>
        <fullName evidence="8">EamA/RhaT family transporter</fullName>
    </submittedName>
</protein>
<evidence type="ECO:0000259" key="7">
    <source>
        <dbReference type="Pfam" id="PF00892"/>
    </source>
</evidence>
<dbReference type="EMBL" id="QKWJ01000002">
    <property type="protein sequence ID" value="RDK11974.1"/>
    <property type="molecule type" value="Genomic_DNA"/>
</dbReference>
<feature type="transmembrane region" description="Helical" evidence="6">
    <location>
        <begin position="87"/>
        <end position="110"/>
    </location>
</feature>
<feature type="domain" description="EamA" evidence="7">
    <location>
        <begin position="8"/>
        <end position="137"/>
    </location>
</feature>
<name>A0A370P275_9BURK</name>
<dbReference type="InterPro" id="IPR000620">
    <property type="entry name" value="EamA_dom"/>
</dbReference>
<evidence type="ECO:0000313" key="8">
    <source>
        <dbReference type="EMBL" id="RDK11974.1"/>
    </source>
</evidence>
<proteinExistence type="inferred from homology"/>
<dbReference type="InterPro" id="IPR050638">
    <property type="entry name" value="AA-Vitamin_Transporters"/>
</dbReference>
<dbReference type="Pfam" id="PF00892">
    <property type="entry name" value="EamA"/>
    <property type="match status" value="2"/>
</dbReference>
<dbReference type="GO" id="GO:0016020">
    <property type="term" value="C:membrane"/>
    <property type="evidence" value="ECO:0007669"/>
    <property type="project" value="UniProtKB-SubCell"/>
</dbReference>
<feature type="transmembrane region" description="Helical" evidence="6">
    <location>
        <begin position="63"/>
        <end position="81"/>
    </location>
</feature>
<feature type="transmembrane region" description="Helical" evidence="6">
    <location>
        <begin position="213"/>
        <end position="235"/>
    </location>
</feature>
<dbReference type="SUPFAM" id="SSF103481">
    <property type="entry name" value="Multidrug resistance efflux transporter EmrE"/>
    <property type="match status" value="2"/>
</dbReference>
<evidence type="ECO:0000256" key="4">
    <source>
        <dbReference type="ARBA" id="ARBA00022989"/>
    </source>
</evidence>
<feature type="transmembrane region" description="Helical" evidence="6">
    <location>
        <begin position="152"/>
        <end position="169"/>
    </location>
</feature>
<comment type="similarity">
    <text evidence="2">Belongs to the EamA transporter family.</text>
</comment>
<dbReference type="PANTHER" id="PTHR32322:SF2">
    <property type="entry name" value="EAMA DOMAIN-CONTAINING PROTEIN"/>
    <property type="match status" value="1"/>
</dbReference>
<dbReference type="PANTHER" id="PTHR32322">
    <property type="entry name" value="INNER MEMBRANE TRANSPORTER"/>
    <property type="match status" value="1"/>
</dbReference>
<evidence type="ECO:0000256" key="2">
    <source>
        <dbReference type="ARBA" id="ARBA00007362"/>
    </source>
</evidence>
<feature type="transmembrane region" description="Helical" evidence="6">
    <location>
        <begin position="7"/>
        <end position="29"/>
    </location>
</feature>
<feature type="transmembrane region" description="Helical" evidence="6">
    <location>
        <begin position="181"/>
        <end position="201"/>
    </location>
</feature>
<evidence type="ECO:0000256" key="6">
    <source>
        <dbReference type="SAM" id="Phobius"/>
    </source>
</evidence>
<evidence type="ECO:0000256" key="1">
    <source>
        <dbReference type="ARBA" id="ARBA00004141"/>
    </source>
</evidence>
<keyword evidence="3 6" id="KW-0812">Transmembrane</keyword>
<reference evidence="8 9" key="1">
    <citation type="submission" date="2018-06" db="EMBL/GenBank/DDBJ databases">
        <authorList>
            <person name="Feng T."/>
            <person name="Jeon C.O."/>
        </authorList>
    </citation>
    <scope>NUCLEOTIDE SEQUENCE [LARGE SCALE GENOMIC DNA]</scope>
    <source>
        <strain evidence="8 9">S23</strain>
    </source>
</reference>
<evidence type="ECO:0000256" key="3">
    <source>
        <dbReference type="ARBA" id="ARBA00022692"/>
    </source>
</evidence>
<dbReference type="Proteomes" id="UP000255165">
    <property type="component" value="Unassembled WGS sequence"/>
</dbReference>
<comment type="caution">
    <text evidence="8">The sequence shown here is derived from an EMBL/GenBank/DDBJ whole genome shotgun (WGS) entry which is preliminary data.</text>
</comment>
<gene>
    <name evidence="8" type="ORF">DN412_03375</name>
</gene>
<organism evidence="8 9">
    <name type="scientific">Cupriavidus lacunae</name>
    <dbReference type="NCBI Taxonomy" id="2666307"/>
    <lineage>
        <taxon>Bacteria</taxon>
        <taxon>Pseudomonadati</taxon>
        <taxon>Pseudomonadota</taxon>
        <taxon>Betaproteobacteria</taxon>
        <taxon>Burkholderiales</taxon>
        <taxon>Burkholderiaceae</taxon>
        <taxon>Cupriavidus</taxon>
    </lineage>
</organism>
<evidence type="ECO:0000256" key="5">
    <source>
        <dbReference type="ARBA" id="ARBA00023136"/>
    </source>
</evidence>
<dbReference type="RefSeq" id="WP_115013215.1">
    <property type="nucleotide sequence ID" value="NZ_QKWJ01000002.1"/>
</dbReference>
<sequence length="305" mass="31764">MNPAYPAFAALGLIWGTNFIFMKWASAYLSAGQIVFLRVFFGFLPLLACALFTGALKWRHLRHIHHFTVMSLLATVLYYYAFAKGAALLASSVAGMLSGAIPLVSFLCGLALTRQQRPTPRIVAGIASGFIGVLLIAQPWGAAGAGVNPLGVAYMLAGSLSVGSSFVYARRFLSGLDLSPLALSTWQIGLALVVVTGITDFHGIARVAEDTHALLGLVLGLGLCGTGVAFILYYFIVGRLGALAASSVTYVPPVVALFLGAALAGESIRPADVLAMAAILGGVYLLQGRGQAKGEMSGDARKVAA</sequence>
<feature type="transmembrane region" description="Helical" evidence="6">
    <location>
        <begin position="242"/>
        <end position="262"/>
    </location>
</feature>
<feature type="domain" description="EamA" evidence="7">
    <location>
        <begin position="150"/>
        <end position="286"/>
    </location>
</feature>
<evidence type="ECO:0000313" key="9">
    <source>
        <dbReference type="Proteomes" id="UP000255165"/>
    </source>
</evidence>
<dbReference type="AlphaFoldDB" id="A0A370P275"/>
<feature type="transmembrane region" description="Helical" evidence="6">
    <location>
        <begin position="122"/>
        <end position="140"/>
    </location>
</feature>
<feature type="transmembrane region" description="Helical" evidence="6">
    <location>
        <begin position="35"/>
        <end position="56"/>
    </location>
</feature>
<feature type="transmembrane region" description="Helical" evidence="6">
    <location>
        <begin position="268"/>
        <end position="286"/>
    </location>
</feature>
<keyword evidence="5 6" id="KW-0472">Membrane</keyword>